<dbReference type="Pfam" id="PF00072">
    <property type="entry name" value="Response_reg"/>
    <property type="match status" value="1"/>
</dbReference>
<dbReference type="CDD" id="cd00156">
    <property type="entry name" value="REC"/>
    <property type="match status" value="1"/>
</dbReference>
<dbReference type="PROSITE" id="PS50112">
    <property type="entry name" value="PAS"/>
    <property type="match status" value="2"/>
</dbReference>
<comment type="catalytic activity">
    <reaction evidence="1">
        <text>ATP + protein L-histidine = ADP + protein N-phospho-L-histidine.</text>
        <dbReference type="EC" id="2.7.13.3"/>
    </reaction>
</comment>
<dbReference type="InterPro" id="IPR013655">
    <property type="entry name" value="PAS_fold_3"/>
</dbReference>
<dbReference type="RefSeq" id="WP_256309041.1">
    <property type="nucleotide sequence ID" value="NZ_JANHAW010000004.1"/>
</dbReference>
<sequence length="297" mass="34323">MSNYRVIHVDDDRAFLDLAATKLEQYPSITVESETSIQACLECLSGDRRIDCFVSDYDMPEMTGLELLDQVRDIKPDFPFILFTGKGSEEIASRAISAGVTDYLSKHKGSNQFELLANRIRNYAEQFRTKRFLERHRRRNKHALQAVSDVVWEYSPTTGELEVSEGFSEVTGYDVDDVNLSLEWWDDHVHPDDRNRIRTDFDEWISAGQTTFSKEYCLRSADGSYILVENNGYILYDEDDNPHRIIGAIRDITDQRERQQELERYRQVIDTVAAGVFVLNEAGEFDLVNHRLEELTG</sequence>
<feature type="domain" description="PAS" evidence="8">
    <location>
        <begin position="261"/>
        <end position="297"/>
    </location>
</feature>
<reference evidence="10 11" key="1">
    <citation type="journal article" date="2019" name="Int. J. Syst. Evol. Microbiol.">
        <title>The Global Catalogue of Microorganisms (GCM) 10K type strain sequencing project: providing services to taxonomists for standard genome sequencing and annotation.</title>
        <authorList>
            <consortium name="The Broad Institute Genomics Platform"/>
            <consortium name="The Broad Institute Genome Sequencing Center for Infectious Disease"/>
            <person name="Wu L."/>
            <person name="Ma J."/>
        </authorList>
    </citation>
    <scope>NUCLEOTIDE SEQUENCE [LARGE SCALE GENOMIC DNA]</scope>
    <source>
        <strain evidence="10 11">CGMCC 1.10387</strain>
    </source>
</reference>
<dbReference type="EC" id="2.7.13.3" evidence="2"/>
<dbReference type="Gene3D" id="3.40.50.2300">
    <property type="match status" value="1"/>
</dbReference>
<comment type="caution">
    <text evidence="10">The sequence shown here is derived from an EMBL/GenBank/DDBJ whole genome shotgun (WGS) entry which is preliminary data.</text>
</comment>
<dbReference type="SUPFAM" id="SSF52172">
    <property type="entry name" value="CheY-like"/>
    <property type="match status" value="1"/>
</dbReference>
<dbReference type="InterPro" id="IPR052162">
    <property type="entry name" value="Sensor_kinase/Photoreceptor"/>
</dbReference>
<keyword evidence="3 6" id="KW-0597">Phosphoprotein</keyword>
<evidence type="ECO:0000256" key="4">
    <source>
        <dbReference type="ARBA" id="ARBA00022679"/>
    </source>
</evidence>
<evidence type="ECO:0000259" key="8">
    <source>
        <dbReference type="PROSITE" id="PS50112"/>
    </source>
</evidence>
<evidence type="ECO:0000313" key="11">
    <source>
        <dbReference type="Proteomes" id="UP001597092"/>
    </source>
</evidence>
<dbReference type="Pfam" id="PF13188">
    <property type="entry name" value="PAS_8"/>
    <property type="match status" value="1"/>
</dbReference>
<feature type="domain" description="PAC" evidence="9">
    <location>
        <begin position="212"/>
        <end position="264"/>
    </location>
</feature>
<dbReference type="SMART" id="SM00086">
    <property type="entry name" value="PAC"/>
    <property type="match status" value="1"/>
</dbReference>
<evidence type="ECO:0000256" key="3">
    <source>
        <dbReference type="ARBA" id="ARBA00022553"/>
    </source>
</evidence>
<dbReference type="Gene3D" id="3.30.450.20">
    <property type="entry name" value="PAS domain"/>
    <property type="match status" value="2"/>
</dbReference>
<gene>
    <name evidence="10" type="ORF">ACFSAS_18215</name>
</gene>
<evidence type="ECO:0000256" key="5">
    <source>
        <dbReference type="ARBA" id="ARBA00022777"/>
    </source>
</evidence>
<dbReference type="AlphaFoldDB" id="A0ABD6E0C4"/>
<feature type="domain" description="PAS" evidence="8">
    <location>
        <begin position="136"/>
        <end position="208"/>
    </location>
</feature>
<dbReference type="EMBL" id="JBHUDP010000014">
    <property type="protein sequence ID" value="MFD1687524.1"/>
    <property type="molecule type" value="Genomic_DNA"/>
</dbReference>
<dbReference type="InterPro" id="IPR001610">
    <property type="entry name" value="PAC"/>
</dbReference>
<evidence type="ECO:0000313" key="10">
    <source>
        <dbReference type="EMBL" id="MFD1687524.1"/>
    </source>
</evidence>
<dbReference type="PROSITE" id="PS50113">
    <property type="entry name" value="PAC"/>
    <property type="match status" value="1"/>
</dbReference>
<evidence type="ECO:0000259" key="9">
    <source>
        <dbReference type="PROSITE" id="PS50113"/>
    </source>
</evidence>
<proteinExistence type="predicted"/>
<dbReference type="InterPro" id="IPR001789">
    <property type="entry name" value="Sig_transdc_resp-reg_receiver"/>
</dbReference>
<dbReference type="PROSITE" id="PS50110">
    <property type="entry name" value="RESPONSE_REGULATORY"/>
    <property type="match status" value="1"/>
</dbReference>
<dbReference type="Pfam" id="PF08447">
    <property type="entry name" value="PAS_3"/>
    <property type="match status" value="1"/>
</dbReference>
<name>A0ABD6E0C4_9EURY</name>
<evidence type="ECO:0000256" key="2">
    <source>
        <dbReference type="ARBA" id="ARBA00012438"/>
    </source>
</evidence>
<dbReference type="SUPFAM" id="SSF55785">
    <property type="entry name" value="PYP-like sensor domain (PAS domain)"/>
    <property type="match status" value="2"/>
</dbReference>
<evidence type="ECO:0000256" key="1">
    <source>
        <dbReference type="ARBA" id="ARBA00000085"/>
    </source>
</evidence>
<dbReference type="SMART" id="SM00448">
    <property type="entry name" value="REC"/>
    <property type="match status" value="1"/>
</dbReference>
<keyword evidence="4" id="KW-0808">Transferase</keyword>
<keyword evidence="11" id="KW-1185">Reference proteome</keyword>
<dbReference type="InterPro" id="IPR011006">
    <property type="entry name" value="CheY-like_superfamily"/>
</dbReference>
<evidence type="ECO:0000259" key="7">
    <source>
        <dbReference type="PROSITE" id="PS50110"/>
    </source>
</evidence>
<dbReference type="NCBIfam" id="TIGR00229">
    <property type="entry name" value="sensory_box"/>
    <property type="match status" value="2"/>
</dbReference>
<evidence type="ECO:0000256" key="6">
    <source>
        <dbReference type="PROSITE-ProRule" id="PRU00169"/>
    </source>
</evidence>
<feature type="domain" description="Response regulatory" evidence="7">
    <location>
        <begin position="5"/>
        <end position="121"/>
    </location>
</feature>
<dbReference type="InterPro" id="IPR000700">
    <property type="entry name" value="PAS-assoc_C"/>
</dbReference>
<keyword evidence="5" id="KW-0418">Kinase</keyword>
<dbReference type="InterPro" id="IPR035965">
    <property type="entry name" value="PAS-like_dom_sf"/>
</dbReference>
<accession>A0ABD6E0C4</accession>
<dbReference type="CDD" id="cd00130">
    <property type="entry name" value="PAS"/>
    <property type="match status" value="1"/>
</dbReference>
<dbReference type="GO" id="GO:0004673">
    <property type="term" value="F:protein histidine kinase activity"/>
    <property type="evidence" value="ECO:0007669"/>
    <property type="project" value="UniProtKB-EC"/>
</dbReference>
<organism evidence="10 11">
    <name type="scientific">Halobellus litoreus</name>
    <dbReference type="NCBI Taxonomy" id="755310"/>
    <lineage>
        <taxon>Archaea</taxon>
        <taxon>Methanobacteriati</taxon>
        <taxon>Methanobacteriota</taxon>
        <taxon>Stenosarchaea group</taxon>
        <taxon>Halobacteria</taxon>
        <taxon>Halobacteriales</taxon>
        <taxon>Haloferacaceae</taxon>
        <taxon>Halobellus</taxon>
    </lineage>
</organism>
<dbReference type="InterPro" id="IPR000014">
    <property type="entry name" value="PAS"/>
</dbReference>
<feature type="modified residue" description="4-aspartylphosphate" evidence="6">
    <location>
        <position position="56"/>
    </location>
</feature>
<dbReference type="PANTHER" id="PTHR43304:SF1">
    <property type="entry name" value="PAC DOMAIN-CONTAINING PROTEIN"/>
    <property type="match status" value="1"/>
</dbReference>
<dbReference type="Proteomes" id="UP001597092">
    <property type="component" value="Unassembled WGS sequence"/>
</dbReference>
<protein>
    <recommendedName>
        <fullName evidence="2">histidine kinase</fullName>
        <ecNumber evidence="2">2.7.13.3</ecNumber>
    </recommendedName>
</protein>
<dbReference type="PANTHER" id="PTHR43304">
    <property type="entry name" value="PHYTOCHROME-LIKE PROTEIN CPH1"/>
    <property type="match status" value="1"/>
</dbReference>